<protein>
    <submittedName>
        <fullName evidence="1">Helix-turn-helix domain-containing protein</fullName>
    </submittedName>
</protein>
<reference evidence="1 3" key="1">
    <citation type="submission" date="2019-09" db="EMBL/GenBank/DDBJ databases">
        <authorList>
            <person name="Geng P."/>
            <person name="Wan X."/>
            <person name="Zhou G."/>
            <person name="Yuan Z."/>
            <person name="Hu X."/>
        </authorList>
    </citation>
    <scope>NUCLEOTIDE SEQUENCE [LARGE SCALE GENOMIC DNA]</scope>
    <source>
        <strain evidence="1 3">EFR-4</strain>
    </source>
</reference>
<dbReference type="Proteomes" id="UP000325411">
    <property type="component" value="Unassembled WGS sequence"/>
</dbReference>
<gene>
    <name evidence="1" type="ORF">FYW06_19020</name>
    <name evidence="2" type="ORF">P6U22_17160</name>
</gene>
<sequence length="60" mass="7012">MNVIGMKRIEQSAYRWKKTYEKNGLIGLTDSCRTQSGRPLKRKLTPFEVIKRQEGKNQVT</sequence>
<organism evidence="1 3">
    <name type="scientific">Bacillus paranthracis</name>
    <dbReference type="NCBI Taxonomy" id="2026186"/>
    <lineage>
        <taxon>Bacteria</taxon>
        <taxon>Bacillati</taxon>
        <taxon>Bacillota</taxon>
        <taxon>Bacilli</taxon>
        <taxon>Bacillales</taxon>
        <taxon>Bacillaceae</taxon>
        <taxon>Bacillus</taxon>
        <taxon>Bacillus cereus group</taxon>
    </lineage>
</organism>
<evidence type="ECO:0000313" key="4">
    <source>
        <dbReference type="Proteomes" id="UP001221338"/>
    </source>
</evidence>
<dbReference type="EMBL" id="JARPRV010000009">
    <property type="protein sequence ID" value="MDG0942923.1"/>
    <property type="molecule type" value="Genomic_DNA"/>
</dbReference>
<name>A0A5M9GRM8_9BACI</name>
<comment type="caution">
    <text evidence="1">The sequence shown here is derived from an EMBL/GenBank/DDBJ whole genome shotgun (WGS) entry which is preliminary data.</text>
</comment>
<evidence type="ECO:0000313" key="3">
    <source>
        <dbReference type="Proteomes" id="UP000325411"/>
    </source>
</evidence>
<dbReference type="GeneID" id="75083649"/>
<reference evidence="2 4" key="2">
    <citation type="submission" date="2023-03" db="EMBL/GenBank/DDBJ databases">
        <title>Genetic diversity of Bacillus cereus sensu lato isolates from Slovenia.</title>
        <authorList>
            <person name="Abdelli M."/>
        </authorList>
    </citation>
    <scope>NUCLEOTIDE SEQUENCE [LARGE SCALE GENOMIC DNA]</scope>
    <source>
        <strain evidence="2 4">SIBC61B</strain>
    </source>
</reference>
<accession>A0A5M9GRM8</accession>
<dbReference type="AlphaFoldDB" id="A0A5M9GRM8"/>
<proteinExistence type="predicted"/>
<evidence type="ECO:0000313" key="2">
    <source>
        <dbReference type="EMBL" id="MDG0942923.1"/>
    </source>
</evidence>
<dbReference type="EMBL" id="VXCE01000013">
    <property type="protein sequence ID" value="KAA8476337.1"/>
    <property type="molecule type" value="Genomic_DNA"/>
</dbReference>
<dbReference type="RefSeq" id="WP_014297621.1">
    <property type="nucleotide sequence ID" value="NZ_CMPU01000140.1"/>
</dbReference>
<evidence type="ECO:0000313" key="1">
    <source>
        <dbReference type="EMBL" id="KAA8476337.1"/>
    </source>
</evidence>
<keyword evidence="4" id="KW-1185">Reference proteome</keyword>
<dbReference type="Proteomes" id="UP001221338">
    <property type="component" value="Unassembled WGS sequence"/>
</dbReference>